<evidence type="ECO:0000259" key="1">
    <source>
        <dbReference type="PROSITE" id="PS50987"/>
    </source>
</evidence>
<dbReference type="RefSeq" id="WP_089821859.1">
    <property type="nucleotide sequence ID" value="NZ_FODV01000002.1"/>
</dbReference>
<dbReference type="Pfam" id="PF01022">
    <property type="entry name" value="HTH_5"/>
    <property type="match status" value="1"/>
</dbReference>
<dbReference type="GO" id="GO:0003700">
    <property type="term" value="F:DNA-binding transcription factor activity"/>
    <property type="evidence" value="ECO:0007669"/>
    <property type="project" value="InterPro"/>
</dbReference>
<dbReference type="AlphaFoldDB" id="A0A1H8PWH3"/>
<feature type="domain" description="HTH arsR-type" evidence="1">
    <location>
        <begin position="175"/>
        <end position="268"/>
    </location>
</feature>
<dbReference type="SUPFAM" id="SSF46785">
    <property type="entry name" value="Winged helix' DNA-binding domain"/>
    <property type="match status" value="2"/>
</dbReference>
<reference evidence="3" key="1">
    <citation type="submission" date="2016-10" db="EMBL/GenBank/DDBJ databases">
        <authorList>
            <person name="Varghese N."/>
            <person name="Submissions S."/>
        </authorList>
    </citation>
    <scope>NUCLEOTIDE SEQUENCE [LARGE SCALE GENOMIC DNA]</scope>
    <source>
        <strain evidence="3">CGMCC 1.10121</strain>
    </source>
</reference>
<dbReference type="PANTHER" id="PTHR36216">
    <property type="entry name" value="TRANSCRIPTIONAL REGULATOR, TRMB"/>
    <property type="match status" value="1"/>
</dbReference>
<dbReference type="Gene3D" id="1.10.10.10">
    <property type="entry name" value="Winged helix-like DNA-binding domain superfamily/Winged helix DNA-binding domain"/>
    <property type="match status" value="2"/>
</dbReference>
<dbReference type="InterPro" id="IPR011991">
    <property type="entry name" value="ArsR-like_HTH"/>
</dbReference>
<dbReference type="InterPro" id="IPR001845">
    <property type="entry name" value="HTH_ArsR_DNA-bd_dom"/>
</dbReference>
<gene>
    <name evidence="2" type="ORF">SAMN04487948_102511</name>
</gene>
<dbReference type="CDD" id="cd00090">
    <property type="entry name" value="HTH_ARSR"/>
    <property type="match status" value="2"/>
</dbReference>
<evidence type="ECO:0000313" key="2">
    <source>
        <dbReference type="EMBL" id="SEO45873.1"/>
    </source>
</evidence>
<keyword evidence="3" id="KW-1185">Reference proteome</keyword>
<dbReference type="Pfam" id="PF13412">
    <property type="entry name" value="HTH_24"/>
    <property type="match status" value="1"/>
</dbReference>
<evidence type="ECO:0000313" key="3">
    <source>
        <dbReference type="Proteomes" id="UP000199126"/>
    </source>
</evidence>
<dbReference type="OrthoDB" id="28610at2157"/>
<proteinExistence type="predicted"/>
<dbReference type="PANTHER" id="PTHR36216:SF1">
    <property type="entry name" value="HTH ARSR-TYPE DOMAIN-CONTAINING PROTEIN"/>
    <property type="match status" value="1"/>
</dbReference>
<dbReference type="InterPro" id="IPR012318">
    <property type="entry name" value="HTH_CRP"/>
</dbReference>
<dbReference type="InterPro" id="IPR036388">
    <property type="entry name" value="WH-like_DNA-bd_sf"/>
</dbReference>
<dbReference type="PROSITE" id="PS50987">
    <property type="entry name" value="HTH_ARSR_2"/>
    <property type="match status" value="1"/>
</dbReference>
<dbReference type="InterPro" id="IPR036390">
    <property type="entry name" value="WH_DNA-bd_sf"/>
</dbReference>
<dbReference type="Proteomes" id="UP000199126">
    <property type="component" value="Unassembled WGS sequence"/>
</dbReference>
<dbReference type="SMART" id="SM00419">
    <property type="entry name" value="HTH_CRP"/>
    <property type="match status" value="1"/>
</dbReference>
<accession>A0A1H8PWH3</accession>
<organism evidence="2 3">
    <name type="scientific">Halogranum amylolyticum</name>
    <dbReference type="NCBI Taxonomy" id="660520"/>
    <lineage>
        <taxon>Archaea</taxon>
        <taxon>Methanobacteriati</taxon>
        <taxon>Methanobacteriota</taxon>
        <taxon>Stenosarchaea group</taxon>
        <taxon>Halobacteria</taxon>
        <taxon>Halobacteriales</taxon>
        <taxon>Haloferacaceae</taxon>
    </lineage>
</organism>
<protein>
    <submittedName>
        <fullName evidence="2">Regulatory protein, arsR family</fullName>
    </submittedName>
</protein>
<dbReference type="EMBL" id="FODV01000002">
    <property type="protein sequence ID" value="SEO45873.1"/>
    <property type="molecule type" value="Genomic_DNA"/>
</dbReference>
<sequence length="268" mass="28659">MSRFIRRITLLVVVGILVSTPTAVATTAAQPTTTPSDVTAKHAAAQATATADAASLPETIDASLSETPFGPDRPRTAVGGELPERLTQFVQETPLEIAVPELLMAAGVNRRSESTTLENDTRKALYETVRESPGTYLSELASEFGLSVSTVRYHARILENDHAVTIVESSGKHRLYPVDGTDPTLSAALDEESTARIIYGIDRLGPVTVAELAAELGLADSTVSHHLKRLDDDGLVTRERRGREVLTELTPTVETAVGTDDDTLESAD</sequence>
<name>A0A1H8PWH3_9EURY</name>
<dbReference type="SMART" id="SM00418">
    <property type="entry name" value="HTH_ARSR"/>
    <property type="match status" value="1"/>
</dbReference>
<dbReference type="GO" id="GO:0003677">
    <property type="term" value="F:DNA binding"/>
    <property type="evidence" value="ECO:0007669"/>
    <property type="project" value="InterPro"/>
</dbReference>